<evidence type="ECO:0000313" key="1">
    <source>
        <dbReference type="Proteomes" id="UP000095287"/>
    </source>
</evidence>
<dbReference type="AlphaFoldDB" id="A0A1I7ZJM6"/>
<proteinExistence type="predicted"/>
<evidence type="ECO:0000313" key="2">
    <source>
        <dbReference type="WBParaSite" id="L893_g27200.t1"/>
    </source>
</evidence>
<dbReference type="Proteomes" id="UP000095287">
    <property type="component" value="Unplaced"/>
</dbReference>
<keyword evidence="1" id="KW-1185">Reference proteome</keyword>
<name>A0A1I7ZJM6_9BILA</name>
<dbReference type="WBParaSite" id="L893_g27200.t1">
    <property type="protein sequence ID" value="L893_g27200.t1"/>
    <property type="gene ID" value="L893_g27200"/>
</dbReference>
<sequence length="128" mass="14276">MIYRRQINREVRLPEFISSPFDGRQVMQSSFKPPTTSKTKLHFTTLEMQARTLFLFDFVVLQSEKYCAPREVSGCKTYLLCKPKRADAATLENDLKILFSRCGTNLAACGGGGKKSSGGKVADSLKES</sequence>
<accession>A0A1I7ZJM6</accession>
<organism evidence="1 2">
    <name type="scientific">Steinernema glaseri</name>
    <dbReference type="NCBI Taxonomy" id="37863"/>
    <lineage>
        <taxon>Eukaryota</taxon>
        <taxon>Metazoa</taxon>
        <taxon>Ecdysozoa</taxon>
        <taxon>Nematoda</taxon>
        <taxon>Chromadorea</taxon>
        <taxon>Rhabditida</taxon>
        <taxon>Tylenchina</taxon>
        <taxon>Panagrolaimomorpha</taxon>
        <taxon>Strongyloidoidea</taxon>
        <taxon>Steinernematidae</taxon>
        <taxon>Steinernema</taxon>
    </lineage>
</organism>
<reference evidence="2" key="1">
    <citation type="submission" date="2016-11" db="UniProtKB">
        <authorList>
            <consortium name="WormBaseParasite"/>
        </authorList>
    </citation>
    <scope>IDENTIFICATION</scope>
</reference>
<protein>
    <submittedName>
        <fullName evidence="2">Uncharacterized protein</fullName>
    </submittedName>
</protein>